<keyword evidence="2" id="KW-0547">Nucleotide-binding</keyword>
<name>A0A2R6B1E7_9ARCH</name>
<dbReference type="CDD" id="cd03114">
    <property type="entry name" value="MMAA-like"/>
    <property type="match status" value="1"/>
</dbReference>
<dbReference type="GO" id="GO:0003924">
    <property type="term" value="F:GTPase activity"/>
    <property type="evidence" value="ECO:0007669"/>
    <property type="project" value="InterPro"/>
</dbReference>
<evidence type="ECO:0000259" key="6">
    <source>
        <dbReference type="SMART" id="SM00382"/>
    </source>
</evidence>
<keyword evidence="4" id="KW-0342">GTP-binding</keyword>
<sequence>MTQNLEELVTLFRKGDTRALAKLITMCEESEEQARGIIDMLGKDAQRKAHIVGFAGAPGIGKSTLINRVIEEYRRRDLSIGVLAVDPTSPYTGGAVLGDRSRMNRHSVDPKVYIRSMGTRGQLGGLSRATRDAIRLLRAYGKDVIIVETTGTGQNEVDVAKVSHTVVVVMMPNLGDTVQFIEAGPVEVADVFALNKSDLAGADATMAELRSMVQLRFASKPWAPPIVKTVGTTGEGVQELVDWIVRHYEYLRETGEILQREKRAYLYELVDLAKHRLSTLVDSEVHRYEQVFGGEDILDGGANPYKASDSLLKHLIEKLSEHTRLAT</sequence>
<dbReference type="Proteomes" id="UP000240322">
    <property type="component" value="Unassembled WGS sequence"/>
</dbReference>
<evidence type="ECO:0000256" key="4">
    <source>
        <dbReference type="ARBA" id="ARBA00023134"/>
    </source>
</evidence>
<dbReference type="InterPro" id="IPR027417">
    <property type="entry name" value="P-loop_NTPase"/>
</dbReference>
<keyword evidence="3" id="KW-0378">Hydrolase</keyword>
<accession>A0A2R6B1E7</accession>
<dbReference type="PANTHER" id="PTHR43087:SF1">
    <property type="entry name" value="LAO_AO TRANSPORT SYSTEM ATPASE"/>
    <property type="match status" value="1"/>
</dbReference>
<dbReference type="InterPro" id="IPR003593">
    <property type="entry name" value="AAA+_ATPase"/>
</dbReference>
<organism evidence="7 8">
    <name type="scientific">Candidatus Marsarchaeota G2 archaeon OSP_D</name>
    <dbReference type="NCBI Taxonomy" id="1978157"/>
    <lineage>
        <taxon>Archaea</taxon>
        <taxon>Candidatus Marsarchaeota</taxon>
        <taxon>Candidatus Marsarchaeota group 2</taxon>
    </lineage>
</organism>
<proteinExistence type="inferred from homology"/>
<evidence type="ECO:0000313" key="7">
    <source>
        <dbReference type="EMBL" id="PSN92423.1"/>
    </source>
</evidence>
<reference evidence="7 8" key="1">
    <citation type="submission" date="2017-04" db="EMBL/GenBank/DDBJ databases">
        <title>Novel microbial lineages endemic to geothermal iron-oxide mats fill important gaps in the evolutionary history of Archaea.</title>
        <authorList>
            <person name="Jay Z.J."/>
            <person name="Beam J.P."/>
            <person name="Dlakic M."/>
            <person name="Rusch D.B."/>
            <person name="Kozubal M.A."/>
            <person name="Inskeep W.P."/>
        </authorList>
    </citation>
    <scope>NUCLEOTIDE SEQUENCE [LARGE SCALE GENOMIC DNA]</scope>
    <source>
        <strain evidence="7">OSP_D</strain>
    </source>
</reference>
<evidence type="ECO:0000256" key="3">
    <source>
        <dbReference type="ARBA" id="ARBA00022801"/>
    </source>
</evidence>
<dbReference type="PANTHER" id="PTHR43087">
    <property type="entry name" value="LYSINE/ARGININE/ORNITHINE TRANSPORT SYSTEM KINASE"/>
    <property type="match status" value="1"/>
</dbReference>
<dbReference type="EMBL" id="NEXE01000004">
    <property type="protein sequence ID" value="PSN92423.1"/>
    <property type="molecule type" value="Genomic_DNA"/>
</dbReference>
<dbReference type="Gene3D" id="3.40.50.300">
    <property type="entry name" value="P-loop containing nucleotide triphosphate hydrolases"/>
    <property type="match status" value="1"/>
</dbReference>
<evidence type="ECO:0000256" key="5">
    <source>
        <dbReference type="ARBA" id="ARBA00023186"/>
    </source>
</evidence>
<dbReference type="SMART" id="SM00382">
    <property type="entry name" value="AAA"/>
    <property type="match status" value="1"/>
</dbReference>
<dbReference type="InterPro" id="IPR005129">
    <property type="entry name" value="GTPase_ArgK"/>
</dbReference>
<comment type="similarity">
    <text evidence="1">Belongs to the SIMIBI class G3E GTPase family. ArgK/MeaB subfamily.</text>
</comment>
<comment type="caution">
    <text evidence="7">The sequence shown here is derived from an EMBL/GenBank/DDBJ whole genome shotgun (WGS) entry which is preliminary data.</text>
</comment>
<evidence type="ECO:0000313" key="8">
    <source>
        <dbReference type="Proteomes" id="UP000240322"/>
    </source>
</evidence>
<evidence type="ECO:0000256" key="2">
    <source>
        <dbReference type="ARBA" id="ARBA00022741"/>
    </source>
</evidence>
<dbReference type="NCBIfam" id="TIGR00750">
    <property type="entry name" value="lao"/>
    <property type="match status" value="1"/>
</dbReference>
<dbReference type="InterPro" id="IPR052040">
    <property type="entry name" value="GTPase/Isobutyryl-CoA_mutase"/>
</dbReference>
<keyword evidence="5" id="KW-0143">Chaperone</keyword>
<feature type="domain" description="AAA+ ATPase" evidence="6">
    <location>
        <begin position="48"/>
        <end position="198"/>
    </location>
</feature>
<dbReference type="AlphaFoldDB" id="A0A2R6B1E7"/>
<dbReference type="SUPFAM" id="SSF52540">
    <property type="entry name" value="P-loop containing nucleoside triphosphate hydrolases"/>
    <property type="match status" value="1"/>
</dbReference>
<protein>
    <recommendedName>
        <fullName evidence="6">AAA+ ATPase domain-containing protein</fullName>
    </recommendedName>
</protein>
<dbReference type="Pfam" id="PF03308">
    <property type="entry name" value="MeaB"/>
    <property type="match status" value="1"/>
</dbReference>
<gene>
    <name evidence="7" type="ORF">B9Q03_01025</name>
</gene>
<evidence type="ECO:0000256" key="1">
    <source>
        <dbReference type="ARBA" id="ARBA00009625"/>
    </source>
</evidence>
<dbReference type="GO" id="GO:0005525">
    <property type="term" value="F:GTP binding"/>
    <property type="evidence" value="ECO:0007669"/>
    <property type="project" value="UniProtKB-KW"/>
</dbReference>